<dbReference type="Gene3D" id="2.30.130.40">
    <property type="entry name" value="LON domain-like"/>
    <property type="match status" value="1"/>
</dbReference>
<dbReference type="SUPFAM" id="SSF52540">
    <property type="entry name" value="P-loop containing nucleoside triphosphate hydrolases"/>
    <property type="match status" value="1"/>
</dbReference>
<evidence type="ECO:0000256" key="8">
    <source>
        <dbReference type="ARBA" id="ARBA00023016"/>
    </source>
</evidence>
<feature type="binding site" evidence="9">
    <location>
        <begin position="356"/>
        <end position="363"/>
    </location>
    <ligand>
        <name>ATP</name>
        <dbReference type="ChEBI" id="CHEBI:30616"/>
    </ligand>
</feature>
<dbReference type="PROSITE" id="PS51787">
    <property type="entry name" value="LON_N"/>
    <property type="match status" value="1"/>
</dbReference>
<dbReference type="EC" id="3.4.21.53" evidence="9 10"/>
<dbReference type="PANTHER" id="PTHR10046">
    <property type="entry name" value="ATP DEPENDENT LON PROTEASE FAMILY MEMBER"/>
    <property type="match status" value="1"/>
</dbReference>
<comment type="caution">
    <text evidence="15">The sequence shown here is derived from an EMBL/GenBank/DDBJ whole genome shotgun (WGS) entry which is preliminary data.</text>
</comment>
<evidence type="ECO:0000313" key="15">
    <source>
        <dbReference type="EMBL" id="MFC4804007.1"/>
    </source>
</evidence>
<dbReference type="NCBIfam" id="TIGR00763">
    <property type="entry name" value="lon"/>
    <property type="match status" value="1"/>
</dbReference>
<dbReference type="InterPro" id="IPR003959">
    <property type="entry name" value="ATPase_AAA_core"/>
</dbReference>
<dbReference type="SMART" id="SM00382">
    <property type="entry name" value="AAA"/>
    <property type="match status" value="1"/>
</dbReference>
<keyword evidence="3 9" id="KW-0645">Protease</keyword>
<evidence type="ECO:0000256" key="1">
    <source>
        <dbReference type="ARBA" id="ARBA00004496"/>
    </source>
</evidence>
<dbReference type="PRINTS" id="PR00830">
    <property type="entry name" value="ENDOLAPTASE"/>
</dbReference>
<dbReference type="InterPro" id="IPR027417">
    <property type="entry name" value="P-loop_NTPase"/>
</dbReference>
<keyword evidence="4 9" id="KW-0547">Nucleotide-binding</keyword>
<dbReference type="InterPro" id="IPR003111">
    <property type="entry name" value="Lon_prtase_N"/>
</dbReference>
<organism evidence="15 16">
    <name type="scientific">Filifactor villosus</name>
    <dbReference type="NCBI Taxonomy" id="29374"/>
    <lineage>
        <taxon>Bacteria</taxon>
        <taxon>Bacillati</taxon>
        <taxon>Bacillota</taxon>
        <taxon>Clostridia</taxon>
        <taxon>Peptostreptococcales</taxon>
        <taxon>Filifactoraceae</taxon>
        <taxon>Filifactor</taxon>
    </lineage>
</organism>
<dbReference type="PROSITE" id="PS51786">
    <property type="entry name" value="LON_PROTEOLYTIC"/>
    <property type="match status" value="1"/>
</dbReference>
<feature type="region of interest" description="Disordered" evidence="12">
    <location>
        <begin position="775"/>
        <end position="799"/>
    </location>
</feature>
<dbReference type="InterPro" id="IPR054594">
    <property type="entry name" value="Lon_lid"/>
</dbReference>
<keyword evidence="6 9" id="KW-0720">Serine protease</keyword>
<dbReference type="EMBL" id="JBHSHL010000009">
    <property type="protein sequence ID" value="MFC4804007.1"/>
    <property type="molecule type" value="Genomic_DNA"/>
</dbReference>
<dbReference type="GO" id="GO:0004252">
    <property type="term" value="F:serine-type endopeptidase activity"/>
    <property type="evidence" value="ECO:0007669"/>
    <property type="project" value="UniProtKB-EC"/>
</dbReference>
<dbReference type="SUPFAM" id="SSF54211">
    <property type="entry name" value="Ribosomal protein S5 domain 2-like"/>
    <property type="match status" value="1"/>
</dbReference>
<keyword evidence="16" id="KW-1185">Reference proteome</keyword>
<dbReference type="HAMAP" id="MF_01973">
    <property type="entry name" value="lon_bact"/>
    <property type="match status" value="1"/>
</dbReference>
<feature type="domain" description="Lon proteolytic" evidence="13">
    <location>
        <begin position="593"/>
        <end position="774"/>
    </location>
</feature>
<dbReference type="Gene3D" id="3.40.50.300">
    <property type="entry name" value="P-loop containing nucleotide triphosphate hydrolases"/>
    <property type="match status" value="1"/>
</dbReference>
<dbReference type="InterPro" id="IPR008269">
    <property type="entry name" value="Lon_proteolytic"/>
</dbReference>
<dbReference type="SUPFAM" id="SSF88697">
    <property type="entry name" value="PUA domain-like"/>
    <property type="match status" value="1"/>
</dbReference>
<dbReference type="Gene3D" id="3.30.230.10">
    <property type="match status" value="1"/>
</dbReference>
<proteinExistence type="evidence at transcript level"/>
<dbReference type="CDD" id="cd19500">
    <property type="entry name" value="RecA-like_Lon"/>
    <property type="match status" value="1"/>
</dbReference>
<dbReference type="SMART" id="SM00464">
    <property type="entry name" value="LON"/>
    <property type="match status" value="1"/>
</dbReference>
<accession>A0ABV9QJT6</accession>
<dbReference type="InterPro" id="IPR015947">
    <property type="entry name" value="PUA-like_sf"/>
</dbReference>
<dbReference type="PIRSF" id="PIRSF001174">
    <property type="entry name" value="Lon_proteas"/>
    <property type="match status" value="1"/>
</dbReference>
<gene>
    <name evidence="9 15" type="primary">lon</name>
    <name evidence="15" type="ORF">ACFO4R_02825</name>
</gene>
<evidence type="ECO:0000256" key="12">
    <source>
        <dbReference type="SAM" id="MobiDB-lite"/>
    </source>
</evidence>
<dbReference type="InterPro" id="IPR020568">
    <property type="entry name" value="Ribosomal_Su5_D2-typ_SF"/>
</dbReference>
<dbReference type="InterPro" id="IPR027065">
    <property type="entry name" value="Lon_Prtase"/>
</dbReference>
<evidence type="ECO:0000256" key="10">
    <source>
        <dbReference type="PIRNR" id="PIRNR001174"/>
    </source>
</evidence>
<feature type="domain" description="Lon N-terminal" evidence="14">
    <location>
        <begin position="11"/>
        <end position="205"/>
    </location>
</feature>
<evidence type="ECO:0000256" key="9">
    <source>
        <dbReference type="HAMAP-Rule" id="MF_01973"/>
    </source>
</evidence>
<evidence type="ECO:0000256" key="3">
    <source>
        <dbReference type="ARBA" id="ARBA00022670"/>
    </source>
</evidence>
<feature type="active site" evidence="9 11">
    <location>
        <position position="723"/>
    </location>
</feature>
<dbReference type="Gene3D" id="1.20.5.5270">
    <property type="match status" value="1"/>
</dbReference>
<evidence type="ECO:0000256" key="2">
    <source>
        <dbReference type="ARBA" id="ARBA00022490"/>
    </source>
</evidence>
<protein>
    <recommendedName>
        <fullName evidence="9 10">Lon protease</fullName>
        <ecNumber evidence="9 10">3.4.21.53</ecNumber>
    </recommendedName>
    <alternativeName>
        <fullName evidence="9">ATP-dependent protease La</fullName>
    </alternativeName>
</protein>
<keyword evidence="7 9" id="KW-0067">ATP-binding</keyword>
<evidence type="ECO:0000256" key="11">
    <source>
        <dbReference type="PROSITE-ProRule" id="PRU01122"/>
    </source>
</evidence>
<feature type="active site" evidence="9 11">
    <location>
        <position position="680"/>
    </location>
</feature>
<evidence type="ECO:0000313" key="16">
    <source>
        <dbReference type="Proteomes" id="UP001595916"/>
    </source>
</evidence>
<comment type="function">
    <text evidence="9">ATP-dependent serine protease that mediates the selective degradation of mutant and abnormal proteins as well as certain short-lived regulatory proteins. Required for cellular homeostasis and for survival from DNA damage and developmental changes induced by stress. Degrades polypeptides processively to yield small peptide fragments that are 5 to 10 amino acids long. Binds to DNA in a double-stranded, site-specific manner.</text>
</comment>
<evidence type="ECO:0000256" key="4">
    <source>
        <dbReference type="ARBA" id="ARBA00022741"/>
    </source>
</evidence>
<dbReference type="InterPro" id="IPR004815">
    <property type="entry name" value="Lon_bac/euk-typ"/>
</dbReference>
<dbReference type="InterPro" id="IPR027543">
    <property type="entry name" value="Lon_bac"/>
</dbReference>
<dbReference type="Gene3D" id="1.20.58.1480">
    <property type="match status" value="1"/>
</dbReference>
<reference evidence="16" key="1">
    <citation type="journal article" date="2019" name="Int. J. Syst. Evol. Microbiol.">
        <title>The Global Catalogue of Microorganisms (GCM) 10K type strain sequencing project: providing services to taxonomists for standard genome sequencing and annotation.</title>
        <authorList>
            <consortium name="The Broad Institute Genomics Platform"/>
            <consortium name="The Broad Institute Genome Sequencing Center for Infectious Disease"/>
            <person name="Wu L."/>
            <person name="Ma J."/>
        </authorList>
    </citation>
    <scope>NUCLEOTIDE SEQUENCE [LARGE SCALE GENOMIC DNA]</scope>
    <source>
        <strain evidence="16">CCUG 46385</strain>
    </source>
</reference>
<dbReference type="Pfam" id="PF22667">
    <property type="entry name" value="Lon_lid"/>
    <property type="match status" value="1"/>
</dbReference>
<name>A0ABV9QJT6_9FIRM</name>
<dbReference type="Proteomes" id="UP001595916">
    <property type="component" value="Unassembled WGS sequence"/>
</dbReference>
<evidence type="ECO:0000259" key="14">
    <source>
        <dbReference type="PROSITE" id="PS51787"/>
    </source>
</evidence>
<dbReference type="Pfam" id="PF02190">
    <property type="entry name" value="LON_substr_bdg"/>
    <property type="match status" value="1"/>
</dbReference>
<dbReference type="InterPro" id="IPR046336">
    <property type="entry name" value="Lon_prtase_N_sf"/>
</dbReference>
<keyword evidence="8 9" id="KW-0346">Stress response</keyword>
<dbReference type="InterPro" id="IPR003593">
    <property type="entry name" value="AAA+_ATPase"/>
</dbReference>
<dbReference type="Gene3D" id="1.10.8.60">
    <property type="match status" value="1"/>
</dbReference>
<comment type="similarity">
    <text evidence="9 10 11">Belongs to the peptidase S16 family.</text>
</comment>
<dbReference type="Pfam" id="PF05362">
    <property type="entry name" value="Lon_C"/>
    <property type="match status" value="1"/>
</dbReference>
<dbReference type="RefSeq" id="WP_379787487.1">
    <property type="nucleotide sequence ID" value="NZ_JBHSHL010000009.1"/>
</dbReference>
<comment type="subcellular location">
    <subcellularLocation>
        <location evidence="1 9 10">Cytoplasm</location>
    </subcellularLocation>
</comment>
<comment type="subunit">
    <text evidence="9 10">Homohexamer. Organized in a ring with a central cavity.</text>
</comment>
<comment type="catalytic activity">
    <reaction evidence="9 10 11">
        <text>Hydrolysis of proteins in presence of ATP.</text>
        <dbReference type="EC" id="3.4.21.53"/>
    </reaction>
</comment>
<evidence type="ECO:0000256" key="7">
    <source>
        <dbReference type="ARBA" id="ARBA00022840"/>
    </source>
</evidence>
<keyword evidence="5 9" id="KW-0378">Hydrolase</keyword>
<keyword evidence="2 9" id="KW-0963">Cytoplasm</keyword>
<evidence type="ECO:0000256" key="5">
    <source>
        <dbReference type="ARBA" id="ARBA00022801"/>
    </source>
</evidence>
<comment type="induction">
    <text evidence="9">By heat shock.</text>
</comment>
<dbReference type="InterPro" id="IPR014721">
    <property type="entry name" value="Ribsml_uS5_D2-typ_fold_subgr"/>
</dbReference>
<feature type="compositionally biased region" description="Basic residues" evidence="12">
    <location>
        <begin position="775"/>
        <end position="784"/>
    </location>
</feature>
<evidence type="ECO:0000256" key="6">
    <source>
        <dbReference type="ARBA" id="ARBA00022825"/>
    </source>
</evidence>
<sequence length="799" mass="90789">MRKKRRKKTVLPMIPLRGFSVFPYTVIHFDVGREKSMLALDEAVESNQMIFLSTQINAEVDLPKREDVYTTGTVCKVKQMLKLPGNSLRVLVEGIYRAQIQDIVSDDPFFLVETIELPEEEEEETLDIKGLRRMTLRSFEQYVMVGNRLTPEVLLGLDEIEDIGQFCDVIISHLMLKQSTRQELLETYVPSRRLRRLYEVLLEEIEILEIENKIENQVKQQVNQFQKDYYLREQIRAIHKELGEESASDEAQDYREKLNKLELADHIHEKIEKEINRYAKTSTASAESSVIRTYLETVLELPWNKSTEDNNDIDHAQKVLDEDHYGMEKVKERILEFLAVRQISKNLKSPIICLVGPPGVGKTSIAKSVARSLNREFIRMSLGGVRDESEIRGHRRTYVGAIPGRIISSIKDVKVNNPVFLFDEIDKMTSDFRGDPASAMLEVLDPEQNKDFVDHYLELPFDLSKVLFITTANTLSTIPRPLYDRMEVIELSGYTEQEKVRIAADFLVPKVCAENGLGKKYLRMSDEVLFEIIRSYTKESGVRGLEREIGKICRKCAIDKVRNPKKKYVLINAQNLQKYLGKQKFRYSKADKAAVIGAVNGMAWTQVGGETLNIEAMVLNGSGKLELTGKLGEVMKESAKAGHSYLRNVAENYGISGDFYKEKDIHIHIPEGAIPKDGPSAGVSMFTAMISALGQIPIRSGVAMTGEITLRGRVLPVGGIKEKVLAAYRSDIREIILPIENEKDIEDIPKEVRDEIHFHLVEHLEEVLDISLEKSKKKTKKTKGRGATFQGEIGSRPSV</sequence>
<dbReference type="Pfam" id="PF00004">
    <property type="entry name" value="AAA"/>
    <property type="match status" value="1"/>
</dbReference>
<evidence type="ECO:0000259" key="13">
    <source>
        <dbReference type="PROSITE" id="PS51786"/>
    </source>
</evidence>